<evidence type="ECO:0000256" key="1">
    <source>
        <dbReference type="SAM" id="SignalP"/>
    </source>
</evidence>
<proteinExistence type="predicted"/>
<keyword evidence="3" id="KW-1185">Reference proteome</keyword>
<evidence type="ECO:0000313" key="3">
    <source>
        <dbReference type="Proteomes" id="UP000249646"/>
    </source>
</evidence>
<sequence length="303" mass="35996">MKNKNKLIIVSSFISLLPSSFLVSCITTRLPDNTNKLIENKFNISSNTAILDEVRTKKFVEDLIKKTFKTNEVKKVSFLKSQEDSKHLFKEFKELSRKFFEMKNKGAEEKNKIKKKLQDFYSKNWLFIIENLKEFVWTYDSWWMLPTKEAKNNEKYATHSKEFIEKIKELNDEYQPKEKAFLNNYFNHFQEGDESRESSQAVFYLSKFDFLMRIFVSKNENDTKFSFDKFIYFPPRNEQAGKRTQEVSIKILSDAIHQGVIHGDKAGYDSFENVLVRNNGFPALGFLIDKEVWKEYEKTKKMK</sequence>
<gene>
    <name evidence="2" type="ORF">BCF89_10427</name>
</gene>
<accession>A0A2W7FZX4</accession>
<name>A0A2W7FZX4_9BACT</name>
<organism evidence="2 3">
    <name type="scientific">Metamycoplasma auris</name>
    <dbReference type="NCBI Taxonomy" id="51363"/>
    <lineage>
        <taxon>Bacteria</taxon>
        <taxon>Bacillati</taxon>
        <taxon>Mycoplasmatota</taxon>
        <taxon>Mycoplasmoidales</taxon>
        <taxon>Metamycoplasmataceae</taxon>
        <taxon>Metamycoplasma</taxon>
    </lineage>
</organism>
<dbReference type="RefSeq" id="WP_111518516.1">
    <property type="nucleotide sequence ID" value="NZ_QKUB01000004.1"/>
</dbReference>
<evidence type="ECO:0000313" key="2">
    <source>
        <dbReference type="EMBL" id="PZV99949.1"/>
    </source>
</evidence>
<feature type="chain" id="PRO_5016008607" evidence="1">
    <location>
        <begin position="25"/>
        <end position="303"/>
    </location>
</feature>
<protein>
    <submittedName>
        <fullName evidence="2">Aromatic cluster surface protein</fullName>
    </submittedName>
</protein>
<feature type="signal peptide" evidence="1">
    <location>
        <begin position="1"/>
        <end position="24"/>
    </location>
</feature>
<reference evidence="2 3" key="1">
    <citation type="submission" date="2018-06" db="EMBL/GenBank/DDBJ databases">
        <title>Genomic Encyclopedia of Archaeal and Bacterial Type Strains, Phase II (KMG-II): from individual species to whole genera.</title>
        <authorList>
            <person name="Goeker M."/>
        </authorList>
    </citation>
    <scope>NUCLEOTIDE SEQUENCE [LARGE SCALE GENOMIC DNA]</scope>
    <source>
        <strain evidence="2 3">ATCC 51348</strain>
    </source>
</reference>
<dbReference type="InterPro" id="IPR027593">
    <property type="entry name" value="Aro_clust"/>
</dbReference>
<dbReference type="OrthoDB" id="401212at2"/>
<keyword evidence="1" id="KW-0732">Signal</keyword>
<dbReference type="Proteomes" id="UP000249646">
    <property type="component" value="Unassembled WGS sequence"/>
</dbReference>
<dbReference type="EMBL" id="QKUB01000004">
    <property type="protein sequence ID" value="PZV99949.1"/>
    <property type="molecule type" value="Genomic_DNA"/>
</dbReference>
<dbReference type="NCBIfam" id="TIGR04313">
    <property type="entry name" value="aro_clust_Mycop"/>
    <property type="match status" value="1"/>
</dbReference>
<dbReference type="PROSITE" id="PS51257">
    <property type="entry name" value="PROKAR_LIPOPROTEIN"/>
    <property type="match status" value="1"/>
</dbReference>
<comment type="caution">
    <text evidence="2">The sequence shown here is derived from an EMBL/GenBank/DDBJ whole genome shotgun (WGS) entry which is preliminary data.</text>
</comment>
<dbReference type="AlphaFoldDB" id="A0A2W7FZX4"/>